<feature type="region of interest" description="Disordered" evidence="1">
    <location>
        <begin position="96"/>
        <end position="131"/>
    </location>
</feature>
<reference evidence="2" key="1">
    <citation type="submission" date="2014-02" db="EMBL/GenBank/DDBJ databases">
        <title>The Genome Sequence of Trichophyton rubrum (morphotype fischeri) CBS 288.86.</title>
        <authorList>
            <consortium name="The Broad Institute Genomics Platform"/>
            <person name="Cuomo C.A."/>
            <person name="White T.C."/>
            <person name="Graser Y."/>
            <person name="Martinez-Rossi N."/>
            <person name="Heitman J."/>
            <person name="Young S.K."/>
            <person name="Zeng Q."/>
            <person name="Gargeya S."/>
            <person name="Abouelleil A."/>
            <person name="Alvarado L."/>
            <person name="Chapman S.B."/>
            <person name="Gainer-Dewar J."/>
            <person name="Goldberg J."/>
            <person name="Griggs A."/>
            <person name="Gujja S."/>
            <person name="Hansen M."/>
            <person name="Howarth C."/>
            <person name="Imamovic A."/>
            <person name="Larimer J."/>
            <person name="Martinez D."/>
            <person name="Murphy C."/>
            <person name="Pearson M.D."/>
            <person name="Persinoti G."/>
            <person name="Poon T."/>
            <person name="Priest M."/>
            <person name="Roberts A.D."/>
            <person name="Saif S."/>
            <person name="Shea T.D."/>
            <person name="Sykes S.N."/>
            <person name="Wortman J."/>
            <person name="Nusbaum C."/>
            <person name="Birren B."/>
        </authorList>
    </citation>
    <scope>NUCLEOTIDE SEQUENCE [LARGE SCALE GENOMIC DNA]</scope>
    <source>
        <strain evidence="2">CBS 288.86</strain>
    </source>
</reference>
<dbReference type="HOGENOM" id="CLU_2110705_0_0_1"/>
<name>A0A022W2G1_TRIRU</name>
<gene>
    <name evidence="2" type="ORF">H103_04660</name>
</gene>
<organism evidence="2">
    <name type="scientific">Trichophyton rubrum CBS 288.86</name>
    <dbReference type="NCBI Taxonomy" id="1215330"/>
    <lineage>
        <taxon>Eukaryota</taxon>
        <taxon>Fungi</taxon>
        <taxon>Dikarya</taxon>
        <taxon>Ascomycota</taxon>
        <taxon>Pezizomycotina</taxon>
        <taxon>Eurotiomycetes</taxon>
        <taxon>Eurotiomycetidae</taxon>
        <taxon>Onygenales</taxon>
        <taxon>Arthrodermataceae</taxon>
        <taxon>Trichophyton</taxon>
    </lineage>
</organism>
<dbReference type="Proteomes" id="UP000023758">
    <property type="component" value="Unassembled WGS sequence"/>
</dbReference>
<evidence type="ECO:0000313" key="2">
    <source>
        <dbReference type="EMBL" id="EZF52253.1"/>
    </source>
</evidence>
<dbReference type="AlphaFoldDB" id="A0A022W2G1"/>
<feature type="compositionally biased region" description="Low complexity" evidence="1">
    <location>
        <begin position="19"/>
        <end position="30"/>
    </location>
</feature>
<accession>A0A022W2G1</accession>
<protein>
    <submittedName>
        <fullName evidence="2">Uncharacterized protein</fullName>
    </submittedName>
</protein>
<feature type="compositionally biased region" description="Pro residues" evidence="1">
    <location>
        <begin position="122"/>
        <end position="131"/>
    </location>
</feature>
<sequence length="131" mass="13912">MARLLASAKSTEHSTEPLASSTPKSKSAKAYDFMETRERTTAFEQADCLCTSNQTCKSCQVWTGRWILAERRSGGRSPSPTRALIGHQFQGTQGCPHVLEQDGCSNAGNAGSGGRTTQAPSKGPPESEPPA</sequence>
<proteinExistence type="predicted"/>
<dbReference type="EMBL" id="KK207855">
    <property type="protein sequence ID" value="EZF52253.1"/>
    <property type="molecule type" value="Genomic_DNA"/>
</dbReference>
<evidence type="ECO:0000256" key="1">
    <source>
        <dbReference type="SAM" id="MobiDB-lite"/>
    </source>
</evidence>
<feature type="region of interest" description="Disordered" evidence="1">
    <location>
        <begin position="1"/>
        <end position="31"/>
    </location>
</feature>